<evidence type="ECO:0000259" key="13">
    <source>
        <dbReference type="SMART" id="SM00986"/>
    </source>
</evidence>
<evidence type="ECO:0000256" key="8">
    <source>
        <dbReference type="ARBA" id="ARBA00022801"/>
    </source>
</evidence>
<comment type="similarity">
    <text evidence="2">Belongs to the uracil-DNA glycosylase (UDG) superfamily. Type 4 (UDGa) family.</text>
</comment>
<dbReference type="PANTHER" id="PTHR33693">
    <property type="entry name" value="TYPE-5 URACIL-DNA GLYCOSYLASE"/>
    <property type="match status" value="1"/>
</dbReference>
<name>A0ABY5DNV6_9ACTN</name>
<evidence type="ECO:0000256" key="5">
    <source>
        <dbReference type="ARBA" id="ARBA00022485"/>
    </source>
</evidence>
<protein>
    <recommendedName>
        <fullName evidence="4">Type-4 uracil-DNA glycosylase</fullName>
        <ecNumber evidence="3">3.2.2.27</ecNumber>
    </recommendedName>
</protein>
<dbReference type="SMART" id="SM00986">
    <property type="entry name" value="UDG"/>
    <property type="match status" value="1"/>
</dbReference>
<keyword evidence="10" id="KW-0411">Iron-sulfur</keyword>
<dbReference type="InterPro" id="IPR005273">
    <property type="entry name" value="Ura-DNA_glyco_family4"/>
</dbReference>
<feature type="region of interest" description="Disordered" evidence="12">
    <location>
        <begin position="200"/>
        <end position="229"/>
    </location>
</feature>
<dbReference type="InterPro" id="IPR036895">
    <property type="entry name" value="Uracil-DNA_glycosylase-like_sf"/>
</dbReference>
<dbReference type="Proteomes" id="UP001056035">
    <property type="component" value="Chromosome"/>
</dbReference>
<evidence type="ECO:0000256" key="6">
    <source>
        <dbReference type="ARBA" id="ARBA00022723"/>
    </source>
</evidence>
<dbReference type="Gene3D" id="3.40.470.10">
    <property type="entry name" value="Uracil-DNA glycosylase-like domain"/>
    <property type="match status" value="1"/>
</dbReference>
<sequence>MSATTPAAREPALEALRARVSACTRCPELVRARTQVVFGSGPADADLVFVGEAPGAAEDREGDPLTGAAGALLDELLAGIGRSRADVAIVTIVRCRPPENRSPQRAEIERCREYLDEQLALLAPVVVCPLGTFATRALRGDRTAVTAVRGVAEVRTLGTRAVRLLPLLHPAAALYTPETVAQLREDVAGIPALLALGAPERPAGAGAESETGAEPKPEADPGHEQLGLF</sequence>
<evidence type="ECO:0000256" key="2">
    <source>
        <dbReference type="ARBA" id="ARBA00006521"/>
    </source>
</evidence>
<dbReference type="InterPro" id="IPR005122">
    <property type="entry name" value="Uracil-DNA_glycosylase-like"/>
</dbReference>
<evidence type="ECO:0000256" key="7">
    <source>
        <dbReference type="ARBA" id="ARBA00022763"/>
    </source>
</evidence>
<feature type="domain" description="Uracil-DNA glycosylase-like" evidence="13">
    <location>
        <begin position="38"/>
        <end position="184"/>
    </location>
</feature>
<evidence type="ECO:0000313" key="14">
    <source>
        <dbReference type="EMBL" id="UTI62477.1"/>
    </source>
</evidence>
<keyword evidence="5" id="KW-0004">4Fe-4S</keyword>
<organism evidence="14 15">
    <name type="scientific">Paraconexibacter antarcticus</name>
    <dbReference type="NCBI Taxonomy" id="2949664"/>
    <lineage>
        <taxon>Bacteria</taxon>
        <taxon>Bacillati</taxon>
        <taxon>Actinomycetota</taxon>
        <taxon>Thermoleophilia</taxon>
        <taxon>Solirubrobacterales</taxon>
        <taxon>Paraconexibacteraceae</taxon>
        <taxon>Paraconexibacter</taxon>
    </lineage>
</organism>
<keyword evidence="9" id="KW-0408">Iron</keyword>
<keyword evidence="6" id="KW-0479">Metal-binding</keyword>
<dbReference type="Pfam" id="PF03167">
    <property type="entry name" value="UDG"/>
    <property type="match status" value="1"/>
</dbReference>
<dbReference type="EMBL" id="CP098502">
    <property type="protein sequence ID" value="UTI62477.1"/>
    <property type="molecule type" value="Genomic_DNA"/>
</dbReference>
<dbReference type="SUPFAM" id="SSF52141">
    <property type="entry name" value="Uracil-DNA glycosylase-like"/>
    <property type="match status" value="1"/>
</dbReference>
<accession>A0ABY5DNV6</accession>
<keyword evidence="7" id="KW-0227">DNA damage</keyword>
<evidence type="ECO:0000256" key="10">
    <source>
        <dbReference type="ARBA" id="ARBA00023014"/>
    </source>
</evidence>
<dbReference type="InterPro" id="IPR051536">
    <property type="entry name" value="UDG_Type-4/5"/>
</dbReference>
<feature type="compositionally biased region" description="Basic and acidic residues" evidence="12">
    <location>
        <begin position="213"/>
        <end position="223"/>
    </location>
</feature>
<gene>
    <name evidence="14" type="ORF">NBH00_14010</name>
</gene>
<dbReference type="CDD" id="cd10030">
    <property type="entry name" value="UDG-F4_TTUDGA_SPO1dp_like"/>
    <property type="match status" value="1"/>
</dbReference>
<keyword evidence="11" id="KW-0234">DNA repair</keyword>
<feature type="compositionally biased region" description="Low complexity" evidence="12">
    <location>
        <begin position="200"/>
        <end position="212"/>
    </location>
</feature>
<reference evidence="14 15" key="1">
    <citation type="submission" date="2022-06" db="EMBL/GenBank/DDBJ databases">
        <title>Paraconexibacter antarcticus.</title>
        <authorList>
            <person name="Kim C.S."/>
        </authorList>
    </citation>
    <scope>NUCLEOTIDE SEQUENCE [LARGE SCALE GENOMIC DNA]</scope>
    <source>
        <strain evidence="14 15">02-257</strain>
    </source>
</reference>
<dbReference type="NCBIfam" id="TIGR00758">
    <property type="entry name" value="UDG_fam4"/>
    <property type="match status" value="1"/>
</dbReference>
<evidence type="ECO:0000256" key="4">
    <source>
        <dbReference type="ARBA" id="ARBA00019403"/>
    </source>
</evidence>
<keyword evidence="8" id="KW-0378">Hydrolase</keyword>
<dbReference type="SMART" id="SM00987">
    <property type="entry name" value="UreE_C"/>
    <property type="match status" value="1"/>
</dbReference>
<dbReference type="PANTHER" id="PTHR33693:SF1">
    <property type="entry name" value="TYPE-4 URACIL-DNA GLYCOSYLASE"/>
    <property type="match status" value="1"/>
</dbReference>
<evidence type="ECO:0000256" key="9">
    <source>
        <dbReference type="ARBA" id="ARBA00023004"/>
    </source>
</evidence>
<evidence type="ECO:0000256" key="1">
    <source>
        <dbReference type="ARBA" id="ARBA00001400"/>
    </source>
</evidence>
<proteinExistence type="inferred from homology"/>
<dbReference type="RefSeq" id="WP_254569214.1">
    <property type="nucleotide sequence ID" value="NZ_CP098502.1"/>
</dbReference>
<evidence type="ECO:0000256" key="11">
    <source>
        <dbReference type="ARBA" id="ARBA00023204"/>
    </source>
</evidence>
<evidence type="ECO:0000313" key="15">
    <source>
        <dbReference type="Proteomes" id="UP001056035"/>
    </source>
</evidence>
<evidence type="ECO:0000256" key="3">
    <source>
        <dbReference type="ARBA" id="ARBA00012030"/>
    </source>
</evidence>
<keyword evidence="15" id="KW-1185">Reference proteome</keyword>
<comment type="catalytic activity">
    <reaction evidence="1">
        <text>Hydrolyzes single-stranded DNA or mismatched double-stranded DNA and polynucleotides, releasing free uracil.</text>
        <dbReference type="EC" id="3.2.2.27"/>
    </reaction>
</comment>
<evidence type="ECO:0000256" key="12">
    <source>
        <dbReference type="SAM" id="MobiDB-lite"/>
    </source>
</evidence>
<dbReference type="EC" id="3.2.2.27" evidence="3"/>